<name>Q08YW5_STIAD</name>
<dbReference type="Gene3D" id="2.40.50.100">
    <property type="match status" value="1"/>
</dbReference>
<keyword evidence="3" id="KW-0812">Transmembrane</keyword>
<dbReference type="Pfam" id="PF25917">
    <property type="entry name" value="BSH_RND"/>
    <property type="match status" value="1"/>
</dbReference>
<proteinExistence type="inferred from homology"/>
<feature type="compositionally biased region" description="Polar residues" evidence="2">
    <location>
        <begin position="9"/>
        <end position="22"/>
    </location>
</feature>
<evidence type="ECO:0000256" key="1">
    <source>
        <dbReference type="ARBA" id="ARBA00009477"/>
    </source>
</evidence>
<comment type="caution">
    <text evidence="6">The sequence shown here is derived from an EMBL/GenBank/DDBJ whole genome shotgun (WGS) entry which is preliminary data.</text>
</comment>
<dbReference type="GO" id="GO:1990281">
    <property type="term" value="C:efflux pump complex"/>
    <property type="evidence" value="ECO:0007669"/>
    <property type="project" value="TreeGrafter"/>
</dbReference>
<gene>
    <name evidence="6" type="ORF">STIAU_0764</name>
</gene>
<evidence type="ECO:0000313" key="6">
    <source>
        <dbReference type="EMBL" id="EAU65655.1"/>
    </source>
</evidence>
<evidence type="ECO:0000259" key="4">
    <source>
        <dbReference type="Pfam" id="PF25917"/>
    </source>
</evidence>
<dbReference type="Gene3D" id="1.10.287.470">
    <property type="entry name" value="Helix hairpin bin"/>
    <property type="match status" value="1"/>
</dbReference>
<accession>Q08YW5</accession>
<dbReference type="PANTHER" id="PTHR30469:SF11">
    <property type="entry name" value="BLL4320 PROTEIN"/>
    <property type="match status" value="1"/>
</dbReference>
<dbReference type="Pfam" id="PF25954">
    <property type="entry name" value="Beta-barrel_RND_2"/>
    <property type="match status" value="1"/>
</dbReference>
<dbReference type="NCBIfam" id="TIGR01730">
    <property type="entry name" value="RND_mfp"/>
    <property type="match status" value="1"/>
</dbReference>
<protein>
    <submittedName>
        <fullName evidence="6">Efflux transporter, RND family, MFP subunit</fullName>
    </submittedName>
</protein>
<evidence type="ECO:0000256" key="2">
    <source>
        <dbReference type="SAM" id="MobiDB-lite"/>
    </source>
</evidence>
<evidence type="ECO:0000259" key="5">
    <source>
        <dbReference type="Pfam" id="PF25954"/>
    </source>
</evidence>
<organism evidence="6 7">
    <name type="scientific">Stigmatella aurantiaca (strain DW4/3-1)</name>
    <dbReference type="NCBI Taxonomy" id="378806"/>
    <lineage>
        <taxon>Bacteria</taxon>
        <taxon>Pseudomonadati</taxon>
        <taxon>Myxococcota</taxon>
        <taxon>Myxococcia</taxon>
        <taxon>Myxococcales</taxon>
        <taxon>Cystobacterineae</taxon>
        <taxon>Archangiaceae</taxon>
        <taxon>Stigmatella</taxon>
    </lineage>
</organism>
<dbReference type="Gene3D" id="2.40.420.20">
    <property type="match status" value="1"/>
</dbReference>
<dbReference type="Gene3D" id="2.40.30.170">
    <property type="match status" value="1"/>
</dbReference>
<dbReference type="PANTHER" id="PTHR30469">
    <property type="entry name" value="MULTIDRUG RESISTANCE PROTEIN MDTA"/>
    <property type="match status" value="1"/>
</dbReference>
<sequence length="399" mass="42066">MPSMPASVTAPSNDVPSSSTRPAGNRKRWVLGILALLGVIAVLVGIKAAQIGAMIQAGASFVPPPETVTSAKAEAVEWQASQRAVGTVIAVRGVTLGAEVSGIVRDIGFENGARVKKGQVLVQLDNSSEAAQLKGAEADAELARLTHVRVQTLATQGSKPQAELESAQARVVQAEAAVTNLRALIAKKVIRAPFDGRIGIRQVELGQVLAPGGPIASLHTMDPIHVEFLLPQQALAEVKPGQKVRVHVDVFPKDTWEGELTTINPEVEISSRNVRMRATVPNADGRLIPGMFANIDVLSENKSEVVAIPTTAVLFAPYGDSVFVIEEGKDAAGKANLVAQQRFARMGERRGDFIEVASGLKPGETVVSNGVFKLRNGAAVVVNNSLAPQVETAPQPVDR</sequence>
<dbReference type="PATRIC" id="fig|378806.16.peg.4725"/>
<feature type="region of interest" description="Disordered" evidence="2">
    <location>
        <begin position="1"/>
        <end position="22"/>
    </location>
</feature>
<dbReference type="InterPro" id="IPR058792">
    <property type="entry name" value="Beta-barrel_RND_2"/>
</dbReference>
<evidence type="ECO:0000256" key="3">
    <source>
        <dbReference type="SAM" id="Phobius"/>
    </source>
</evidence>
<keyword evidence="3" id="KW-1133">Transmembrane helix</keyword>
<dbReference type="GO" id="GO:0015562">
    <property type="term" value="F:efflux transmembrane transporter activity"/>
    <property type="evidence" value="ECO:0007669"/>
    <property type="project" value="TreeGrafter"/>
</dbReference>
<dbReference type="EMBL" id="AAMD01000075">
    <property type="protein sequence ID" value="EAU65655.1"/>
    <property type="molecule type" value="Genomic_DNA"/>
</dbReference>
<evidence type="ECO:0000313" key="7">
    <source>
        <dbReference type="Proteomes" id="UP000032702"/>
    </source>
</evidence>
<dbReference type="FunFam" id="2.40.30.170:FF:000010">
    <property type="entry name" value="Efflux RND transporter periplasmic adaptor subunit"/>
    <property type="match status" value="1"/>
</dbReference>
<dbReference type="Proteomes" id="UP000032702">
    <property type="component" value="Unassembled WGS sequence"/>
</dbReference>
<feature type="domain" description="CusB-like beta-barrel" evidence="5">
    <location>
        <begin position="226"/>
        <end position="298"/>
    </location>
</feature>
<reference evidence="6 7" key="1">
    <citation type="submission" date="2006-04" db="EMBL/GenBank/DDBJ databases">
        <authorList>
            <person name="Nierman W.C."/>
        </authorList>
    </citation>
    <scope>NUCLEOTIDE SEQUENCE [LARGE SCALE GENOMIC DNA]</scope>
    <source>
        <strain evidence="6 7">DW4/3-1</strain>
    </source>
</reference>
<dbReference type="AlphaFoldDB" id="Q08YW5"/>
<dbReference type="InterPro" id="IPR058625">
    <property type="entry name" value="MdtA-like_BSH"/>
</dbReference>
<dbReference type="InterPro" id="IPR006143">
    <property type="entry name" value="RND_pump_MFP"/>
</dbReference>
<feature type="domain" description="Multidrug resistance protein MdtA-like barrel-sandwich hybrid" evidence="4">
    <location>
        <begin position="93"/>
        <end position="212"/>
    </location>
</feature>
<dbReference type="SUPFAM" id="SSF111369">
    <property type="entry name" value="HlyD-like secretion proteins"/>
    <property type="match status" value="1"/>
</dbReference>
<comment type="similarity">
    <text evidence="1">Belongs to the membrane fusion protein (MFP) (TC 8.A.1) family.</text>
</comment>
<feature type="transmembrane region" description="Helical" evidence="3">
    <location>
        <begin position="29"/>
        <end position="46"/>
    </location>
</feature>
<keyword evidence="3" id="KW-0472">Membrane</keyword>